<feature type="compositionally biased region" description="Pro residues" evidence="2">
    <location>
        <begin position="275"/>
        <end position="303"/>
    </location>
</feature>
<dbReference type="GO" id="GO:0042302">
    <property type="term" value="F:structural constituent of cuticle"/>
    <property type="evidence" value="ECO:0007669"/>
    <property type="project" value="InterPro"/>
</dbReference>
<dbReference type="PANTHER" id="PTHR24637:SF377">
    <property type="entry name" value="COLLAGEN TYPE IX ALPHA 1 CHAIN"/>
    <property type="match status" value="1"/>
</dbReference>
<evidence type="ECO:0000256" key="1">
    <source>
        <dbReference type="ARBA" id="ARBA00022737"/>
    </source>
</evidence>
<proteinExistence type="predicted"/>
<feature type="compositionally biased region" description="Low complexity" evidence="2">
    <location>
        <begin position="220"/>
        <end position="232"/>
    </location>
</feature>
<keyword evidence="3" id="KW-0812">Transmembrane</keyword>
<evidence type="ECO:0000313" key="6">
    <source>
        <dbReference type="WBParaSite" id="PgR046_g016_t03"/>
    </source>
</evidence>
<dbReference type="SMART" id="SM01088">
    <property type="entry name" value="Col_cuticle_N"/>
    <property type="match status" value="1"/>
</dbReference>
<feature type="domain" description="Nematode cuticle collagen N-terminal" evidence="4">
    <location>
        <begin position="38"/>
        <end position="90"/>
    </location>
</feature>
<keyword evidence="3" id="KW-0472">Membrane</keyword>
<reference evidence="6" key="1">
    <citation type="submission" date="2022-11" db="UniProtKB">
        <authorList>
            <consortium name="WormBaseParasite"/>
        </authorList>
    </citation>
    <scope>IDENTIFICATION</scope>
</reference>
<evidence type="ECO:0000259" key="4">
    <source>
        <dbReference type="SMART" id="SM01088"/>
    </source>
</evidence>
<feature type="compositionally biased region" description="Pro residues" evidence="2">
    <location>
        <begin position="180"/>
        <end position="205"/>
    </location>
</feature>
<dbReference type="PANTHER" id="PTHR24637">
    <property type="entry name" value="COLLAGEN"/>
    <property type="match status" value="1"/>
</dbReference>
<accession>A0A915BLM4</accession>
<evidence type="ECO:0000256" key="2">
    <source>
        <dbReference type="SAM" id="MobiDB-lite"/>
    </source>
</evidence>
<feature type="transmembrane region" description="Helical" evidence="3">
    <location>
        <begin position="38"/>
        <end position="62"/>
    </location>
</feature>
<keyword evidence="3" id="KW-1133">Transmembrane helix</keyword>
<feature type="region of interest" description="Disordered" evidence="2">
    <location>
        <begin position="130"/>
        <end position="314"/>
    </location>
</feature>
<feature type="compositionally biased region" description="Pro residues" evidence="2">
    <location>
        <begin position="252"/>
        <end position="264"/>
    </location>
</feature>
<organism evidence="5 6">
    <name type="scientific">Parascaris univalens</name>
    <name type="common">Nematode worm</name>
    <dbReference type="NCBI Taxonomy" id="6257"/>
    <lineage>
        <taxon>Eukaryota</taxon>
        <taxon>Metazoa</taxon>
        <taxon>Ecdysozoa</taxon>
        <taxon>Nematoda</taxon>
        <taxon>Chromadorea</taxon>
        <taxon>Rhabditida</taxon>
        <taxon>Spirurina</taxon>
        <taxon>Ascaridomorpha</taxon>
        <taxon>Ascaridoidea</taxon>
        <taxon>Ascarididae</taxon>
        <taxon>Parascaris</taxon>
    </lineage>
</organism>
<evidence type="ECO:0000313" key="5">
    <source>
        <dbReference type="Proteomes" id="UP000887569"/>
    </source>
</evidence>
<dbReference type="WBParaSite" id="PgR046_g016_t03">
    <property type="protein sequence ID" value="PgR046_g016_t03"/>
    <property type="gene ID" value="PgR046_g016"/>
</dbReference>
<dbReference type="Proteomes" id="UP000887569">
    <property type="component" value="Unplaced"/>
</dbReference>
<dbReference type="AlphaFoldDB" id="A0A915BLM4"/>
<keyword evidence="1" id="KW-0677">Repeat</keyword>
<dbReference type="Pfam" id="PF01484">
    <property type="entry name" value="Col_cuticle_N"/>
    <property type="match status" value="1"/>
</dbReference>
<name>A0A915BLM4_PARUN</name>
<dbReference type="InterPro" id="IPR002486">
    <property type="entry name" value="Col_cuticle_N"/>
</dbReference>
<evidence type="ECO:0000256" key="3">
    <source>
        <dbReference type="SAM" id="Phobius"/>
    </source>
</evidence>
<protein>
    <submittedName>
        <fullName evidence="6">Nematode cuticle collagen N-terminal domain-containing protein</fullName>
    </submittedName>
</protein>
<keyword evidence="5" id="KW-1185">Reference proteome</keyword>
<feature type="compositionally biased region" description="Pro residues" evidence="2">
    <location>
        <begin position="132"/>
        <end position="150"/>
    </location>
</feature>
<sequence length="375" mass="38114">FQLFIRVQKIRQIKAKRPTFQADTRAHKRCCERMGTQVFINAASAASGAIIIGSLIVVGVLVNDLNILYSDVLNDMDNFKVLANGVWDEIMSVHGIINGNPDKSSSQFFSDLVSLGRTKRQDNCACAAPTANCPPGPSGPPGDPGSPGEPGPRGVDGPPGLDALPGPSLPPVPMECIRCPPGPLGPPGPDGPPGPPGPPGRPGPPGSGAGMGPPGPPGAPGDQGQPGPAGQMGPPGPPGKDGRRGAGMKGPRGPPGPPGPPGAPGPNGQMGAPGQPGPMGPPGPPGRPGPPGPPGLEGPPGEPGRPGMDGQYCPCPPRVGQIAPPMELPSFAVSDMELAYARQRARALRRFAATVKQRQLQRHAMQMQPIRKSKA</sequence>